<feature type="domain" description="UPF0261" evidence="1">
    <location>
        <begin position="8"/>
        <end position="189"/>
    </location>
</feature>
<dbReference type="AlphaFoldDB" id="V5I1K7"/>
<dbReference type="Gene3D" id="3.40.50.12020">
    <property type="entry name" value="Uncharacterised protein family UPF0261, NN domain"/>
    <property type="match status" value="1"/>
</dbReference>
<accession>V5I1K7</accession>
<dbReference type="Pfam" id="PF06792">
    <property type="entry name" value="UPF0261"/>
    <property type="match status" value="1"/>
</dbReference>
<comment type="caution">
    <text evidence="3">The sequence shown here is derived from an EMBL/GenBank/DDBJ whole genome shotgun (WGS) entry which is preliminary data.</text>
</comment>
<reference evidence="4" key="1">
    <citation type="journal article" date="2014" name="Genome Announc.">
        <title>Draft genome sequence of the formaldehyde-resistant fungus Byssochlamys spectabilis No. 5 (anamorph Paecilomyces variotii No. 5) (NBRC109023).</title>
        <authorList>
            <person name="Oka T."/>
            <person name="Ekino K."/>
            <person name="Fukuda K."/>
            <person name="Nomura Y."/>
        </authorList>
    </citation>
    <scope>NUCLEOTIDE SEQUENCE [LARGE SCALE GENOMIC DNA]</scope>
    <source>
        <strain evidence="4">No. 5 / NBRC 109023</strain>
    </source>
</reference>
<sequence>MSEESPKPTVLLLGTCDTKLEELLFVKREIESTKACSVLLMDLGRKTITHRAVDIGHANLPKYASLPATQDPSTYFTTLSKGDYIQNLTACAVTATRELAQSNKVQGIIGIGGSSGTAIATAIMREAVPVGFPKVMVSTMASGNVKHFIEETDITLMYSVVDIAGTNSILNRILSNAAGAIVGMTASYAEHLSWESVEPAKKRVAVTMFGVTTPCVDKIREHLQQKYGYEVYVFHATGSGGMAMERLVGEGQIDAVIDLTTTEIADELVGGVLTAGPHRLKAAAKAGVPQIVSVGACDMVNFGPKDTVPERFTGRLLYEHNPAVTLMRTTAEECQKIGQDIAQKLRIHSTKPDLVRLILPERGISMISTESQPFYDTEADSSLFSALEQGLSGSGITVEREPLAINDPEFAVMVADSLAELIQENNSPG</sequence>
<feature type="domain" description="UPF0261" evidence="2">
    <location>
        <begin position="201"/>
        <end position="421"/>
    </location>
</feature>
<dbReference type="Pfam" id="PF23189">
    <property type="entry name" value="UPF0261_C"/>
    <property type="match status" value="1"/>
</dbReference>
<dbReference type="EMBL" id="BAUL01000170">
    <property type="protein sequence ID" value="GAD96600.1"/>
    <property type="molecule type" value="Genomic_DNA"/>
</dbReference>
<dbReference type="InterPro" id="IPR056778">
    <property type="entry name" value="UPF0261_C"/>
</dbReference>
<dbReference type="PIRSF" id="PIRSF033271">
    <property type="entry name" value="UCP033271"/>
    <property type="match status" value="1"/>
</dbReference>
<evidence type="ECO:0000313" key="4">
    <source>
        <dbReference type="Proteomes" id="UP000018001"/>
    </source>
</evidence>
<dbReference type="NCBIfam" id="NF002674">
    <property type="entry name" value="PRK02399.1-2"/>
    <property type="match status" value="1"/>
</dbReference>
<organism evidence="3 4">
    <name type="scientific">Byssochlamys spectabilis (strain No. 5 / NBRC 109023)</name>
    <name type="common">Paecilomyces variotii</name>
    <dbReference type="NCBI Taxonomy" id="1356009"/>
    <lineage>
        <taxon>Eukaryota</taxon>
        <taxon>Fungi</taxon>
        <taxon>Dikarya</taxon>
        <taxon>Ascomycota</taxon>
        <taxon>Pezizomycotina</taxon>
        <taxon>Eurotiomycetes</taxon>
        <taxon>Eurotiomycetidae</taxon>
        <taxon>Eurotiales</taxon>
        <taxon>Thermoascaceae</taxon>
        <taxon>Paecilomyces</taxon>
    </lineage>
</organism>
<dbReference type="PANTHER" id="PTHR31862:SF1">
    <property type="entry name" value="UPF0261 DOMAIN PROTEIN (AFU_ORTHOLOGUE AFUA_1G10120)"/>
    <property type="match status" value="1"/>
</dbReference>
<dbReference type="InterPro" id="IPR008322">
    <property type="entry name" value="UPF0261"/>
</dbReference>
<gene>
    <name evidence="3" type="ORF">PVAR5_5261</name>
</gene>
<dbReference type="HOGENOM" id="CLU_036813_1_0_1"/>
<dbReference type="InterPro" id="IPR051353">
    <property type="entry name" value="Tobamovirus_resist_UPF0261"/>
</dbReference>
<evidence type="ECO:0000259" key="1">
    <source>
        <dbReference type="Pfam" id="PF06792"/>
    </source>
</evidence>
<evidence type="ECO:0000259" key="2">
    <source>
        <dbReference type="Pfam" id="PF23189"/>
    </source>
</evidence>
<dbReference type="eggNOG" id="ENOG502QT37">
    <property type="taxonomic scope" value="Eukaryota"/>
</dbReference>
<dbReference type="CDD" id="cd15488">
    <property type="entry name" value="Tm-1-like"/>
    <property type="match status" value="1"/>
</dbReference>
<protein>
    <submittedName>
        <fullName evidence="3">UPF0261 domain protein</fullName>
    </submittedName>
</protein>
<dbReference type="InParanoid" id="V5I1K7"/>
<dbReference type="PANTHER" id="PTHR31862">
    <property type="entry name" value="UPF0261 DOMAIN PROTEIN (AFU_ORTHOLOGUE AFUA_1G10120)"/>
    <property type="match status" value="1"/>
</dbReference>
<keyword evidence="4" id="KW-1185">Reference proteome</keyword>
<name>V5I1K7_BYSSN</name>
<dbReference type="Proteomes" id="UP000018001">
    <property type="component" value="Unassembled WGS sequence"/>
</dbReference>
<dbReference type="InterPro" id="IPR044122">
    <property type="entry name" value="UPF0261_N"/>
</dbReference>
<proteinExistence type="predicted"/>
<evidence type="ECO:0000313" key="3">
    <source>
        <dbReference type="EMBL" id="GAD96600.1"/>
    </source>
</evidence>
<dbReference type="Gene3D" id="3.40.50.12030">
    <property type="entry name" value="Uncharacterised protein family UPF0261, NC domain"/>
    <property type="match status" value="1"/>
</dbReference>
<dbReference type="OrthoDB" id="10264588at2759"/>